<reference evidence="7" key="1">
    <citation type="journal article" date="2023" name="Mol. Phylogenet. Evol.">
        <title>Genome-scale phylogeny and comparative genomics of the fungal order Sordariales.</title>
        <authorList>
            <person name="Hensen N."/>
            <person name="Bonometti L."/>
            <person name="Westerberg I."/>
            <person name="Brannstrom I.O."/>
            <person name="Guillou S."/>
            <person name="Cros-Aarteil S."/>
            <person name="Calhoun S."/>
            <person name="Haridas S."/>
            <person name="Kuo A."/>
            <person name="Mondo S."/>
            <person name="Pangilinan J."/>
            <person name="Riley R."/>
            <person name="LaButti K."/>
            <person name="Andreopoulos B."/>
            <person name="Lipzen A."/>
            <person name="Chen C."/>
            <person name="Yan M."/>
            <person name="Daum C."/>
            <person name="Ng V."/>
            <person name="Clum A."/>
            <person name="Steindorff A."/>
            <person name="Ohm R.A."/>
            <person name="Martin F."/>
            <person name="Silar P."/>
            <person name="Natvig D.O."/>
            <person name="Lalanne C."/>
            <person name="Gautier V."/>
            <person name="Ament-Velasquez S.L."/>
            <person name="Kruys A."/>
            <person name="Hutchinson M.I."/>
            <person name="Powell A.J."/>
            <person name="Barry K."/>
            <person name="Miller A.N."/>
            <person name="Grigoriev I.V."/>
            <person name="Debuchy R."/>
            <person name="Gladieux P."/>
            <person name="Hiltunen Thoren M."/>
            <person name="Johannesson H."/>
        </authorList>
    </citation>
    <scope>NUCLEOTIDE SEQUENCE</scope>
    <source>
        <strain evidence="7">CBS 118394</strain>
    </source>
</reference>
<dbReference type="AlphaFoldDB" id="A0AAE0IUD6"/>
<dbReference type="GO" id="GO:0008234">
    <property type="term" value="F:cysteine-type peptidase activity"/>
    <property type="evidence" value="ECO:0007669"/>
    <property type="project" value="UniProtKB-KW"/>
</dbReference>
<comment type="similarity">
    <text evidence="1">Belongs to the peptidase C40 family.</text>
</comment>
<accession>A0AAE0IUD6</accession>
<dbReference type="GO" id="GO:0006508">
    <property type="term" value="P:proteolysis"/>
    <property type="evidence" value="ECO:0007669"/>
    <property type="project" value="UniProtKB-KW"/>
</dbReference>
<evidence type="ECO:0000256" key="3">
    <source>
        <dbReference type="ARBA" id="ARBA00022801"/>
    </source>
</evidence>
<dbReference type="InterPro" id="IPR000064">
    <property type="entry name" value="NLP_P60_dom"/>
</dbReference>
<evidence type="ECO:0000256" key="2">
    <source>
        <dbReference type="ARBA" id="ARBA00022670"/>
    </source>
</evidence>
<protein>
    <submittedName>
        <fullName evidence="7">NlpC/P60-like cell-wall peptidase</fullName>
    </submittedName>
</protein>
<dbReference type="PANTHER" id="PTHR47359:SF3">
    <property type="entry name" value="NLP_P60 DOMAIN-CONTAINING PROTEIN-RELATED"/>
    <property type="match status" value="1"/>
</dbReference>
<evidence type="ECO:0000313" key="8">
    <source>
        <dbReference type="Proteomes" id="UP001283341"/>
    </source>
</evidence>
<dbReference type="Gene3D" id="3.90.1720.10">
    <property type="entry name" value="endopeptidase domain like (from Nostoc punctiforme)"/>
    <property type="match status" value="1"/>
</dbReference>
<keyword evidence="3" id="KW-0378">Hydrolase</keyword>
<keyword evidence="4" id="KW-0788">Thiol protease</keyword>
<proteinExistence type="inferred from homology"/>
<evidence type="ECO:0000256" key="5">
    <source>
        <dbReference type="SAM" id="SignalP"/>
    </source>
</evidence>
<organism evidence="7 8">
    <name type="scientific">Apodospora peruviana</name>
    <dbReference type="NCBI Taxonomy" id="516989"/>
    <lineage>
        <taxon>Eukaryota</taxon>
        <taxon>Fungi</taxon>
        <taxon>Dikarya</taxon>
        <taxon>Ascomycota</taxon>
        <taxon>Pezizomycotina</taxon>
        <taxon>Sordariomycetes</taxon>
        <taxon>Sordariomycetidae</taxon>
        <taxon>Sordariales</taxon>
        <taxon>Lasiosphaeriaceae</taxon>
        <taxon>Apodospora</taxon>
    </lineage>
</organism>
<gene>
    <name evidence="7" type="ORF">B0H66DRAFT_465809</name>
</gene>
<evidence type="ECO:0000256" key="4">
    <source>
        <dbReference type="ARBA" id="ARBA00022807"/>
    </source>
</evidence>
<keyword evidence="8" id="KW-1185">Reference proteome</keyword>
<comment type="caution">
    <text evidence="7">The sequence shown here is derived from an EMBL/GenBank/DDBJ whole genome shotgun (WGS) entry which is preliminary data.</text>
</comment>
<keyword evidence="5" id="KW-0732">Signal</keyword>
<feature type="signal peptide" evidence="5">
    <location>
        <begin position="1"/>
        <end position="18"/>
    </location>
</feature>
<dbReference type="PROSITE" id="PS51935">
    <property type="entry name" value="NLPC_P60"/>
    <property type="match status" value="1"/>
</dbReference>
<evidence type="ECO:0000313" key="7">
    <source>
        <dbReference type="EMBL" id="KAK3331423.1"/>
    </source>
</evidence>
<dbReference type="Proteomes" id="UP001283341">
    <property type="component" value="Unassembled WGS sequence"/>
</dbReference>
<reference evidence="7" key="2">
    <citation type="submission" date="2023-06" db="EMBL/GenBank/DDBJ databases">
        <authorList>
            <consortium name="Lawrence Berkeley National Laboratory"/>
            <person name="Haridas S."/>
            <person name="Hensen N."/>
            <person name="Bonometti L."/>
            <person name="Westerberg I."/>
            <person name="Brannstrom I.O."/>
            <person name="Guillou S."/>
            <person name="Cros-Aarteil S."/>
            <person name="Calhoun S."/>
            <person name="Kuo A."/>
            <person name="Mondo S."/>
            <person name="Pangilinan J."/>
            <person name="Riley R."/>
            <person name="Labutti K."/>
            <person name="Andreopoulos B."/>
            <person name="Lipzen A."/>
            <person name="Chen C."/>
            <person name="Yanf M."/>
            <person name="Daum C."/>
            <person name="Ng V."/>
            <person name="Clum A."/>
            <person name="Steindorff A."/>
            <person name="Ohm R."/>
            <person name="Martin F."/>
            <person name="Silar P."/>
            <person name="Natvig D."/>
            <person name="Lalanne C."/>
            <person name="Gautier V."/>
            <person name="Ament-Velasquez S.L."/>
            <person name="Kruys A."/>
            <person name="Hutchinson M.I."/>
            <person name="Powell A.J."/>
            <person name="Barry K."/>
            <person name="Miller A.N."/>
            <person name="Grigoriev I.V."/>
            <person name="Debuchy R."/>
            <person name="Gladieux P."/>
            <person name="Thoren M.H."/>
            <person name="Johannesson H."/>
        </authorList>
    </citation>
    <scope>NUCLEOTIDE SEQUENCE</scope>
    <source>
        <strain evidence="7">CBS 118394</strain>
    </source>
</reference>
<dbReference type="PANTHER" id="PTHR47359">
    <property type="entry name" value="PEPTIDOGLYCAN DL-ENDOPEPTIDASE CWLO"/>
    <property type="match status" value="1"/>
</dbReference>
<dbReference type="EMBL" id="JAUEDM010000001">
    <property type="protein sequence ID" value="KAK3331423.1"/>
    <property type="molecule type" value="Genomic_DNA"/>
</dbReference>
<dbReference type="InterPro" id="IPR038765">
    <property type="entry name" value="Papain-like_cys_pep_sf"/>
</dbReference>
<sequence>MKSFLIFALSLAGGLGAAQNITERSTVNGACNGSGGAPGVCIDTKACSADGGSFISDACPGTPDNIKCCTKTKCGSGGNCRFTSSCDGTTKTGLCPGPDNFKCCEPKGTPKPPVTGLPKKVLDKAMEAKGIPYNFGGGSCSGPTGNPKGFDCSGLVSWAVCKVTGRNLFSENLRVTRDMYCASEAKRKYKKVAFSNRQLGDAVFFGGYNCDCADHRDSIHHVGLMMDSGWRMWNALKTGTKVREDSFKGWSGNNKPCPYVIRFA</sequence>
<feature type="domain" description="NlpC/P60" evidence="6">
    <location>
        <begin position="115"/>
        <end position="264"/>
    </location>
</feature>
<dbReference type="Pfam" id="PF00877">
    <property type="entry name" value="NLPC_P60"/>
    <property type="match status" value="1"/>
</dbReference>
<feature type="chain" id="PRO_5042036922" evidence="5">
    <location>
        <begin position="19"/>
        <end position="264"/>
    </location>
</feature>
<evidence type="ECO:0000256" key="1">
    <source>
        <dbReference type="ARBA" id="ARBA00007074"/>
    </source>
</evidence>
<dbReference type="InterPro" id="IPR051794">
    <property type="entry name" value="PG_Endopeptidase_C40"/>
</dbReference>
<name>A0AAE0IUD6_9PEZI</name>
<keyword evidence="2" id="KW-0645">Protease</keyword>
<evidence type="ECO:0000259" key="6">
    <source>
        <dbReference type="PROSITE" id="PS51935"/>
    </source>
</evidence>
<dbReference type="SUPFAM" id="SSF54001">
    <property type="entry name" value="Cysteine proteinases"/>
    <property type="match status" value="1"/>
</dbReference>